<accession>A0A2P7Z2B5</accession>
<dbReference type="GO" id="GO:0003824">
    <property type="term" value="F:catalytic activity"/>
    <property type="evidence" value="ECO:0007669"/>
    <property type="project" value="InterPro"/>
</dbReference>
<comment type="caution">
    <text evidence="3">The sequence shown here is derived from an EMBL/GenBank/DDBJ whole genome shotgun (WGS) entry which is preliminary data.</text>
</comment>
<protein>
    <submittedName>
        <fullName evidence="3">mRNA cleavage and polyadenylation factor CLP1</fullName>
    </submittedName>
</protein>
<dbReference type="GO" id="GO:0030170">
    <property type="term" value="F:pyridoxal phosphate binding"/>
    <property type="evidence" value="ECO:0007669"/>
    <property type="project" value="InterPro"/>
</dbReference>
<reference evidence="3 4" key="1">
    <citation type="submission" date="2017-05" db="EMBL/GenBank/DDBJ databases">
        <title>Draft genome sequence of Elsinoe australis.</title>
        <authorList>
            <person name="Cheng Q."/>
        </authorList>
    </citation>
    <scope>NUCLEOTIDE SEQUENCE [LARGE SCALE GENOMIC DNA]</scope>
    <source>
        <strain evidence="3 4">NL1</strain>
    </source>
</reference>
<feature type="domain" description="MOSC" evidence="2">
    <location>
        <begin position="192"/>
        <end position="354"/>
    </location>
</feature>
<dbReference type="InterPro" id="IPR005303">
    <property type="entry name" value="MOCOS_middle"/>
</dbReference>
<dbReference type="PANTHER" id="PTHR14237">
    <property type="entry name" value="MOLYBDOPTERIN COFACTOR SULFURASE MOSC"/>
    <property type="match status" value="1"/>
</dbReference>
<dbReference type="Pfam" id="PF03473">
    <property type="entry name" value="MOSC"/>
    <property type="match status" value="1"/>
</dbReference>
<dbReference type="AlphaFoldDB" id="A0A2P7Z2B5"/>
<dbReference type="SUPFAM" id="SSF50800">
    <property type="entry name" value="PK beta-barrel domain-like"/>
    <property type="match status" value="1"/>
</dbReference>
<dbReference type="Pfam" id="PF03476">
    <property type="entry name" value="MOSC_N"/>
    <property type="match status" value="1"/>
</dbReference>
<dbReference type="PROSITE" id="PS51340">
    <property type="entry name" value="MOSC"/>
    <property type="match status" value="1"/>
</dbReference>
<dbReference type="STRING" id="40998.A0A2P7Z2B5"/>
<keyword evidence="1" id="KW-0472">Membrane</keyword>
<keyword evidence="1" id="KW-0812">Transmembrane</keyword>
<feature type="transmembrane region" description="Helical" evidence="1">
    <location>
        <begin position="20"/>
        <end position="40"/>
    </location>
</feature>
<gene>
    <name evidence="3" type="ORF">B9Z65_4269</name>
</gene>
<dbReference type="SUPFAM" id="SSF141673">
    <property type="entry name" value="MOSC N-terminal domain-like"/>
    <property type="match status" value="1"/>
</dbReference>
<organism evidence="3 4">
    <name type="scientific">Elsinoe australis</name>
    <dbReference type="NCBI Taxonomy" id="40998"/>
    <lineage>
        <taxon>Eukaryota</taxon>
        <taxon>Fungi</taxon>
        <taxon>Dikarya</taxon>
        <taxon>Ascomycota</taxon>
        <taxon>Pezizomycotina</taxon>
        <taxon>Dothideomycetes</taxon>
        <taxon>Dothideomycetidae</taxon>
        <taxon>Myriangiales</taxon>
        <taxon>Elsinoaceae</taxon>
        <taxon>Elsinoe</taxon>
    </lineage>
</organism>
<name>A0A2P7Z2B5_9PEZI</name>
<sequence>MGFPEVLRFMKNEYGISGPMLFTVLAVLLAVIMYINVFHVDKDYIRAPRDPNLPPSTEVSQLRIYPIKSCRGIEVRETRLKMTGLDLDRQWMIVDASDNKFLTIRSDPSMTLIDTSVDDEKDELTISIHGTKDSVTIPAHPDPEWLKSNNKLEQVDVWGEITDGWVYSQKINDMFSGYFQKPVKLIYKGPTARMGRLSAAREFSGRDVPHMFADVMSVQIASESSMADLNKRLKERDYDGERLTIERFRPNIVIRGNEPWEEDRWKNVQITTMDHENQLLWRTALDVVCRCARCQVPNVNPDTAEKHAHEPWDTMMNFRRVDQGGVAKYKPCFGMLCIPQKEGPIKVGSKFEVMELTDKHLYGTAKFKDL</sequence>
<evidence type="ECO:0000313" key="4">
    <source>
        <dbReference type="Proteomes" id="UP000243723"/>
    </source>
</evidence>
<dbReference type="GO" id="GO:0030151">
    <property type="term" value="F:molybdenum ion binding"/>
    <property type="evidence" value="ECO:0007669"/>
    <property type="project" value="InterPro"/>
</dbReference>
<proteinExistence type="predicted"/>
<evidence type="ECO:0000256" key="1">
    <source>
        <dbReference type="SAM" id="Phobius"/>
    </source>
</evidence>
<dbReference type="PANTHER" id="PTHR14237:SF19">
    <property type="entry name" value="MITOCHONDRIAL AMIDOXIME REDUCING COMPONENT 1"/>
    <property type="match status" value="1"/>
</dbReference>
<dbReference type="OrthoDB" id="17255at2759"/>
<keyword evidence="1" id="KW-1133">Transmembrane helix</keyword>
<dbReference type="InterPro" id="IPR011037">
    <property type="entry name" value="Pyrv_Knase-like_insert_dom_sf"/>
</dbReference>
<dbReference type="InterPro" id="IPR005302">
    <property type="entry name" value="MoCF_Sase_C"/>
</dbReference>
<keyword evidence="4" id="KW-1185">Reference proteome</keyword>
<dbReference type="Proteomes" id="UP000243723">
    <property type="component" value="Unassembled WGS sequence"/>
</dbReference>
<dbReference type="EMBL" id="NHZQ01000335">
    <property type="protein sequence ID" value="PSK42355.1"/>
    <property type="molecule type" value="Genomic_DNA"/>
</dbReference>
<evidence type="ECO:0000259" key="2">
    <source>
        <dbReference type="PROSITE" id="PS51340"/>
    </source>
</evidence>
<evidence type="ECO:0000313" key="3">
    <source>
        <dbReference type="EMBL" id="PSK42355.1"/>
    </source>
</evidence>